<dbReference type="InterPro" id="IPR011493">
    <property type="entry name" value="GLUG"/>
</dbReference>
<reference evidence="2" key="1">
    <citation type="journal article" date="2023" name="Antibiotics">
        <title>Genomic Characterization of Antibiotic-Resistant Campylobacterales Isolated from Chilean Poultry Meat.</title>
        <authorList>
            <person name="Concha-Toloza M."/>
            <person name="Lopez-Cantillo M."/>
            <person name="Molina-Mora J.A."/>
            <person name="Collado L."/>
        </authorList>
    </citation>
    <scope>NUCLEOTIDE SEQUENCE</scope>
    <source>
        <strain evidence="2">FR1p273A</strain>
    </source>
</reference>
<dbReference type="GO" id="GO:0004222">
    <property type="term" value="F:metalloendopeptidase activity"/>
    <property type="evidence" value="ECO:0007669"/>
    <property type="project" value="InterPro"/>
</dbReference>
<evidence type="ECO:0000313" key="3">
    <source>
        <dbReference type="Proteomes" id="UP001237843"/>
    </source>
</evidence>
<dbReference type="GO" id="GO:0016020">
    <property type="term" value="C:membrane"/>
    <property type="evidence" value="ECO:0007669"/>
    <property type="project" value="InterPro"/>
</dbReference>
<evidence type="ECO:0000313" key="2">
    <source>
        <dbReference type="EMBL" id="MDK2061006.1"/>
    </source>
</evidence>
<dbReference type="PANTHER" id="PTHR12338">
    <property type="entry name" value="AUTOTRANSPORTER"/>
    <property type="match status" value="1"/>
</dbReference>
<dbReference type="EMBL" id="JAQTJH010000001">
    <property type="protein sequence ID" value="MDK2061006.1"/>
    <property type="molecule type" value="Genomic_DNA"/>
</dbReference>
<accession>A0AAW6VL63</accession>
<dbReference type="GO" id="GO:0008270">
    <property type="term" value="F:zinc ion binding"/>
    <property type="evidence" value="ECO:0007669"/>
    <property type="project" value="InterPro"/>
</dbReference>
<reference evidence="2" key="2">
    <citation type="submission" date="2023-02" db="EMBL/GenBank/DDBJ databases">
        <authorList>
            <person name="Concha-Toloza M."/>
            <person name="Lopez-Cantillo M."/>
            <person name="Molina-Mora J."/>
            <person name="Collado L."/>
        </authorList>
    </citation>
    <scope>NUCLEOTIDE SEQUENCE</scope>
    <source>
        <strain evidence="2">FR1p273A</strain>
    </source>
</reference>
<dbReference type="InterPro" id="IPR008006">
    <property type="entry name" value="Peptidase_M26_N_dom"/>
</dbReference>
<comment type="caution">
    <text evidence="2">The sequence shown here is derived from an EMBL/GenBank/DDBJ whole genome shotgun (WGS) entry which is preliminary data.</text>
</comment>
<dbReference type="Gene3D" id="2.160.20.10">
    <property type="entry name" value="Single-stranded right-handed beta-helix, Pectin lyase-like"/>
    <property type="match status" value="1"/>
</dbReference>
<dbReference type="Pfam" id="PF05860">
    <property type="entry name" value="TPS"/>
    <property type="match status" value="1"/>
</dbReference>
<dbReference type="InterPro" id="IPR008638">
    <property type="entry name" value="FhaB/CdiA-like_TPS"/>
</dbReference>
<organism evidence="2 3">
    <name type="scientific">Aliarcobacter butzleri</name>
    <dbReference type="NCBI Taxonomy" id="28197"/>
    <lineage>
        <taxon>Bacteria</taxon>
        <taxon>Pseudomonadati</taxon>
        <taxon>Campylobacterota</taxon>
        <taxon>Epsilonproteobacteria</taxon>
        <taxon>Campylobacterales</taxon>
        <taxon>Arcobacteraceae</taxon>
        <taxon>Aliarcobacter</taxon>
    </lineage>
</organism>
<name>A0AAW6VL63_9BACT</name>
<protein>
    <submittedName>
        <fullName evidence="2">GLUG motif-containing protein</fullName>
    </submittedName>
</protein>
<sequence>MYLNQEYKNRFRILKGGLISLVVASNLYGAPTGGVVTSGNANISQNGNTTNINQSSQKATINWQSFGIKNGETVNFNQPNSNSITLNRVIGNEKSIIDGALNANGQVWILNSNGTLFGKNAKVNTSGLLVTTKNILDDDFQKGNYSFKGDSKASIENLGNISSEKYSSFIANSVVNNGTIKVHSGTINLTGASEFSISLDENSNISLKVTKGVLDALVENNNLIVANGGNVYLTTNAKNELLKGVVNNSGIIEANSLDDITGKQSEVIIFAHGGTANIDGEIKAKNSFVETSGENLNVSANTKVIAKTWLLDPVNMTIESTGGNSLTGSSVSAIAIQNALGGTNVELQADNNITVNQNITWSTDKQLKLTADNINVNATINNTNKTNGGVYFNAANNQSKVVFGADGKVIVNNVYQLQWINTALGGKYELGSNIDAGVTSSWNSGAGFNPISIFTGTFDGKGFTISDLYINRNMDFVGLFGYTSGSTIKNLGLVNVNITGSQNVGGLVGMNSNNSQIENSYVTGNVSGGDYSYNIGGFVGYNNNSQIKNSYFTGSVTGSQNVGGLVGMNSNNSQIENSYALGLVSGFWYVGGLVGWNDNYSKIENSYVNGNVNGNNSVGGLVGLNYNNSQIKNSYVSGNVNGNNSVGGLLGWNEGTITNSWYDNETNSASMADSGYGILKNNIVIALKNASSEWETDSSKGRGYGIDGLTALPFLKNVTKLSNTLFQDGLGTSAKPYTITNWTQLQNINNSNILTKNYYFNLLNDLSNQTSDYTNLASSTANGGLGWDSIGYNSSNAFNGVFDGKGFTISELYINRPNQDYIGLFGITNSGIKNLGLVDVDITGKHQVGGLVGYYSYGGTIENSYFTGTVTGDTNIGGLVGFNGGGTIINSYFSGNVTGSSQVGGLSGLHQGGTIENSYAIGEVKGNDYVGGLVGRHYLGTVKNSYASGLVSGNSNIGGLIGYSDNGTIQNSFYDKTKNPNFDNALGTGKTTQEMSYGGTFKNASWDIIADSSVTSFTPIRKWDSVNNKYIWAISPLALNYNLGSKSTTYNGSVQNLSDFYSSVIVIPSGYEFLNIDYKFQKDGNDVTGYKNAETYSNIKVALNGTSATDEFLTLSTTGNITGTLTITPTSVTPNKVVQNSEVQKVINSIQRSISTQSLSNILSSVNNSTVDTQIQKQQNSNLLNTNQNVQTLALGKDLGISIVNGGVNAPSINIEEIKNLLSTQN</sequence>
<dbReference type="Proteomes" id="UP001237843">
    <property type="component" value="Unassembled WGS sequence"/>
</dbReference>
<dbReference type="Gene3D" id="2.160.20.110">
    <property type="match status" value="2"/>
</dbReference>
<proteinExistence type="predicted"/>
<dbReference type="AlphaFoldDB" id="A0AAW6VL63"/>
<gene>
    <name evidence="2" type="ORF">PT520_00560</name>
</gene>
<dbReference type="SUPFAM" id="SSF51126">
    <property type="entry name" value="Pectin lyase-like"/>
    <property type="match status" value="1"/>
</dbReference>
<feature type="domain" description="Filamentous haemagglutinin FhaB/tRNA nuclease CdiA-like TPS" evidence="1">
    <location>
        <begin position="27"/>
        <end position="139"/>
    </location>
</feature>
<dbReference type="SMART" id="SM00912">
    <property type="entry name" value="Haemagg_act"/>
    <property type="match status" value="1"/>
</dbReference>
<dbReference type="RefSeq" id="WP_284074248.1">
    <property type="nucleotide sequence ID" value="NZ_JAQTJH010000001.1"/>
</dbReference>
<dbReference type="InterPro" id="IPR011050">
    <property type="entry name" value="Pectin_lyase_fold/virulence"/>
</dbReference>
<dbReference type="Pfam" id="PF05342">
    <property type="entry name" value="Peptidase_M26_N"/>
    <property type="match status" value="1"/>
</dbReference>
<dbReference type="InterPro" id="IPR012334">
    <property type="entry name" value="Pectin_lyas_fold"/>
</dbReference>
<dbReference type="Pfam" id="PF07581">
    <property type="entry name" value="Glug"/>
    <property type="match status" value="7"/>
</dbReference>
<evidence type="ECO:0000259" key="1">
    <source>
        <dbReference type="SMART" id="SM00912"/>
    </source>
</evidence>
<dbReference type="InterPro" id="IPR050909">
    <property type="entry name" value="Bact_Autotransporter_VF"/>
</dbReference>
<dbReference type="PANTHER" id="PTHR12338:SF5">
    <property type="entry name" value="ANTIGEN 43-RELATED"/>
    <property type="match status" value="1"/>
</dbReference>
<dbReference type="NCBIfam" id="TIGR01901">
    <property type="entry name" value="adhes_NPXG"/>
    <property type="match status" value="1"/>
</dbReference>